<feature type="compositionally biased region" description="Low complexity" evidence="1">
    <location>
        <begin position="106"/>
        <end position="118"/>
    </location>
</feature>
<dbReference type="Gene3D" id="1.10.10.60">
    <property type="entry name" value="Homeodomain-like"/>
    <property type="match status" value="1"/>
</dbReference>
<name>C3ZD89_BRAFL</name>
<feature type="non-terminal residue" evidence="3">
    <location>
        <position position="1"/>
    </location>
</feature>
<evidence type="ECO:0000259" key="2">
    <source>
        <dbReference type="PROSITE" id="PS51293"/>
    </source>
</evidence>
<feature type="region of interest" description="Disordered" evidence="1">
    <location>
        <begin position="81"/>
        <end position="153"/>
    </location>
</feature>
<dbReference type="InterPro" id="IPR001005">
    <property type="entry name" value="SANT/Myb"/>
</dbReference>
<dbReference type="FunFam" id="1.10.10.60:FF:000452">
    <property type="entry name" value="Chromatin complexes subunit BAP18"/>
    <property type="match status" value="1"/>
</dbReference>
<evidence type="ECO:0000256" key="1">
    <source>
        <dbReference type="SAM" id="MobiDB-lite"/>
    </source>
</evidence>
<protein>
    <recommendedName>
        <fullName evidence="2">SANT domain-containing protein</fullName>
    </recommendedName>
</protein>
<dbReference type="CDD" id="cd00167">
    <property type="entry name" value="SANT"/>
    <property type="match status" value="1"/>
</dbReference>
<dbReference type="AlphaFoldDB" id="C3ZD89"/>
<accession>C3ZD89</accession>
<dbReference type="eggNOG" id="KOG4834">
    <property type="taxonomic scope" value="Eukaryota"/>
</dbReference>
<dbReference type="PANTHER" id="PTHR21397">
    <property type="entry name" value="CHROMATIN COMPLEXES SUBUNIT BAP18-RELATED"/>
    <property type="match status" value="1"/>
</dbReference>
<dbReference type="STRING" id="7739.C3ZD89"/>
<sequence length="153" mass="16701">SPQVSEIFMAAGQAFSKLGEMCMQLHPAAAEASPSSTKWTDEEIEMLRTSVARFGEDLNKISEHIKTRTVAQIKQALKKKTFEESGVPYKPPVEQKSPKKGGGLQTAAIAAGPTATTTPSRSEPPAKRQRTDVPYQQYHESDNNDTLVDIEGL</sequence>
<dbReference type="InParanoid" id="C3ZD89"/>
<feature type="domain" description="SANT" evidence="2">
    <location>
        <begin position="34"/>
        <end position="85"/>
    </location>
</feature>
<reference evidence="3" key="1">
    <citation type="journal article" date="2008" name="Nature">
        <title>The amphioxus genome and the evolution of the chordate karyotype.</title>
        <authorList>
            <consortium name="US DOE Joint Genome Institute (JGI-PGF)"/>
            <person name="Putnam N.H."/>
            <person name="Butts T."/>
            <person name="Ferrier D.E.K."/>
            <person name="Furlong R.F."/>
            <person name="Hellsten U."/>
            <person name="Kawashima T."/>
            <person name="Robinson-Rechavi M."/>
            <person name="Shoguchi E."/>
            <person name="Terry A."/>
            <person name="Yu J.-K."/>
            <person name="Benito-Gutierrez E.L."/>
            <person name="Dubchak I."/>
            <person name="Garcia-Fernandez J."/>
            <person name="Gibson-Brown J.J."/>
            <person name="Grigoriev I.V."/>
            <person name="Horton A.C."/>
            <person name="de Jong P.J."/>
            <person name="Jurka J."/>
            <person name="Kapitonov V.V."/>
            <person name="Kohara Y."/>
            <person name="Kuroki Y."/>
            <person name="Lindquist E."/>
            <person name="Lucas S."/>
            <person name="Osoegawa K."/>
            <person name="Pennacchio L.A."/>
            <person name="Salamov A.A."/>
            <person name="Satou Y."/>
            <person name="Sauka-Spengler T."/>
            <person name="Schmutz J."/>
            <person name="Shin-I T."/>
            <person name="Toyoda A."/>
            <person name="Bronner-Fraser M."/>
            <person name="Fujiyama A."/>
            <person name="Holland L.Z."/>
            <person name="Holland P.W.H."/>
            <person name="Satoh N."/>
            <person name="Rokhsar D.S."/>
        </authorList>
    </citation>
    <scope>NUCLEOTIDE SEQUENCE [LARGE SCALE GENOMIC DNA]</scope>
    <source>
        <strain evidence="3">S238N-H82</strain>
        <tissue evidence="3">Testes</tissue>
    </source>
</reference>
<dbReference type="InterPro" id="IPR009057">
    <property type="entry name" value="Homeodomain-like_sf"/>
</dbReference>
<gene>
    <name evidence="3" type="ORF">BRAFLDRAFT_206466</name>
</gene>
<proteinExistence type="predicted"/>
<dbReference type="Pfam" id="PF00249">
    <property type="entry name" value="Myb_DNA-binding"/>
    <property type="match status" value="1"/>
</dbReference>
<feature type="non-terminal residue" evidence="3">
    <location>
        <position position="153"/>
    </location>
</feature>
<dbReference type="SUPFAM" id="SSF46689">
    <property type="entry name" value="Homeodomain-like"/>
    <property type="match status" value="1"/>
</dbReference>
<dbReference type="PROSITE" id="PS51293">
    <property type="entry name" value="SANT"/>
    <property type="match status" value="1"/>
</dbReference>
<dbReference type="PANTHER" id="PTHR21397:SF2">
    <property type="entry name" value="CHROMATIN COMPLEXES SUBUNIT BAP18"/>
    <property type="match status" value="1"/>
</dbReference>
<evidence type="ECO:0000313" key="3">
    <source>
        <dbReference type="EMBL" id="EEN49444.1"/>
    </source>
</evidence>
<dbReference type="InterPro" id="IPR017884">
    <property type="entry name" value="SANT_dom"/>
</dbReference>
<dbReference type="SMART" id="SM00717">
    <property type="entry name" value="SANT"/>
    <property type="match status" value="1"/>
</dbReference>
<organism>
    <name type="scientific">Branchiostoma floridae</name>
    <name type="common">Florida lancelet</name>
    <name type="synonym">Amphioxus</name>
    <dbReference type="NCBI Taxonomy" id="7739"/>
    <lineage>
        <taxon>Eukaryota</taxon>
        <taxon>Metazoa</taxon>
        <taxon>Chordata</taxon>
        <taxon>Cephalochordata</taxon>
        <taxon>Leptocardii</taxon>
        <taxon>Amphioxiformes</taxon>
        <taxon>Branchiostomatidae</taxon>
        <taxon>Branchiostoma</taxon>
    </lineage>
</organism>
<dbReference type="EMBL" id="GG666612">
    <property type="protein sequence ID" value="EEN49444.1"/>
    <property type="molecule type" value="Genomic_DNA"/>
</dbReference>